<name>Q2T5F5_BURTA</name>
<dbReference type="EMBL" id="CP000085">
    <property type="protein sequence ID" value="ABC36207.1"/>
    <property type="molecule type" value="Genomic_DNA"/>
</dbReference>
<accession>Q2T5F5</accession>
<evidence type="ECO:0000313" key="4">
    <source>
        <dbReference type="EMBL" id="ABC36207.1"/>
    </source>
</evidence>
<dbReference type="SUPFAM" id="SSF53335">
    <property type="entry name" value="S-adenosyl-L-methionine-dependent methyltransferases"/>
    <property type="match status" value="1"/>
</dbReference>
<dbReference type="Proteomes" id="UP000001930">
    <property type="component" value="Chromosome II"/>
</dbReference>
<proteinExistence type="predicted"/>
<evidence type="ECO:0000259" key="2">
    <source>
        <dbReference type="Pfam" id="PF08242"/>
    </source>
</evidence>
<evidence type="ECO:0000256" key="1">
    <source>
        <dbReference type="SAM" id="MobiDB-lite"/>
    </source>
</evidence>
<evidence type="ECO:0008006" key="6">
    <source>
        <dbReference type="Google" id="ProtNLM"/>
    </source>
</evidence>
<sequence>MTPPPMARVRKTASRDATPAPRDRNRPPDPRRAGRTRLAGRHAALARWPYGKLARQAEAGLPCRPPHGPTRRHWPRPSGPRAAALRSNRSVRRPCKPERALRRAGAPATEVVPLILMQASDPASGYLSDVTFPDRFHRELSPSWLNYVSVLGGARPKALDRPFRYLDLGCGFAHSTVINAAAFAHAEFHACDFNPAHIEAAERRATRLGAGNVVFHEASFDALLDRDLPPFDFIVMHGVYSWVGSDVRHAIRQLLSRRLADGGLVYLSYNCQPGWSAEAPLRKLMVELAQAAQGGTEARTGSAVAAMRQLGTPSLRYFRDNPAAAGALAALADAPLDYVAHEFMNATWKVHYSVDVGDEMAEAGLAYVGSATLADNHPMLLIDRQAADAIAALPNARLRRLAEDFAVNRRFRRDVFLRGAGERVAPAEAIRHLDEIAIGCTTDVERIDTRMTIPRGAISFQPDFIADLRALMGRGAMRIGEIVARLGGERRNPREIRQNLLFLVASGALTPFAQPGGYTETGSRRAASPAAAAALAAGAREAAPTFAPCEPLGGGIAVSADEAAKALRWIAGDAAPRPDRLARVGVLRGA</sequence>
<feature type="region of interest" description="Disordered" evidence="1">
    <location>
        <begin position="59"/>
        <end position="104"/>
    </location>
</feature>
<dbReference type="InterPro" id="IPR013217">
    <property type="entry name" value="Methyltransf_12"/>
</dbReference>
<keyword evidence="5" id="KW-1185">Reference proteome</keyword>
<dbReference type="Pfam" id="PF08242">
    <property type="entry name" value="Methyltransf_12"/>
    <property type="match status" value="1"/>
</dbReference>
<reference evidence="4 5" key="1">
    <citation type="journal article" date="2005" name="BMC Genomics">
        <title>Bacterial genome adaptation to niches: divergence of the potential virulence genes in three Burkholderia species of different survival strategies.</title>
        <authorList>
            <person name="Kim H.S."/>
            <person name="Schell M.A."/>
            <person name="Yu Y."/>
            <person name="Ulrich R.L."/>
            <person name="Sarria S.H."/>
            <person name="Nierman W.C."/>
            <person name="DeShazer D."/>
        </authorList>
    </citation>
    <scope>NUCLEOTIDE SEQUENCE [LARGE SCALE GENOMIC DNA]</scope>
    <source>
        <strain evidence="5">ATCC 700388 / DSM 13276 / CCUG 48851 / CIP 106301 / E264</strain>
    </source>
</reference>
<evidence type="ECO:0000313" key="5">
    <source>
        <dbReference type="Proteomes" id="UP000001930"/>
    </source>
</evidence>
<dbReference type="InterPro" id="IPR029063">
    <property type="entry name" value="SAM-dependent_MTases_sf"/>
</dbReference>
<evidence type="ECO:0000259" key="3">
    <source>
        <dbReference type="Pfam" id="PF10119"/>
    </source>
</evidence>
<dbReference type="KEGG" id="bte:BTH_II1398"/>
<gene>
    <name evidence="4" type="ordered locus">BTH_II1398</name>
</gene>
<dbReference type="HOGENOM" id="CLU_032787_0_0_4"/>
<dbReference type="AlphaFoldDB" id="Q2T5F5"/>
<dbReference type="Gene3D" id="3.40.50.150">
    <property type="entry name" value="Vaccinia Virus protein VP39"/>
    <property type="match status" value="1"/>
</dbReference>
<dbReference type="InterPro" id="IPR018773">
    <property type="entry name" value="MeTrfase_reg_dom_prd"/>
</dbReference>
<feature type="compositionally biased region" description="Basic and acidic residues" evidence="1">
    <location>
        <begin position="21"/>
        <end position="32"/>
    </location>
</feature>
<protein>
    <recommendedName>
        <fullName evidence="6">Methyltransferase domain-containing protein</fullName>
    </recommendedName>
</protein>
<feature type="region of interest" description="Disordered" evidence="1">
    <location>
        <begin position="1"/>
        <end position="42"/>
    </location>
</feature>
<feature type="domain" description="Methyltransferase regulatory" evidence="3">
    <location>
        <begin position="337"/>
        <end position="418"/>
    </location>
</feature>
<dbReference type="CDD" id="cd02440">
    <property type="entry name" value="AdoMet_MTases"/>
    <property type="match status" value="1"/>
</dbReference>
<dbReference type="Pfam" id="PF10119">
    <property type="entry name" value="MethyTransf_Reg"/>
    <property type="match status" value="1"/>
</dbReference>
<feature type="domain" description="Methyltransferase type 12" evidence="2">
    <location>
        <begin position="166"/>
        <end position="264"/>
    </location>
</feature>
<organism evidence="4 5">
    <name type="scientific">Burkholderia thailandensis (strain ATCC 700388 / DSM 13276 / CCUG 48851 / CIP 106301 / E264)</name>
    <dbReference type="NCBI Taxonomy" id="271848"/>
    <lineage>
        <taxon>Bacteria</taxon>
        <taxon>Pseudomonadati</taxon>
        <taxon>Pseudomonadota</taxon>
        <taxon>Betaproteobacteria</taxon>
        <taxon>Burkholderiales</taxon>
        <taxon>Burkholderiaceae</taxon>
        <taxon>Burkholderia</taxon>
        <taxon>pseudomallei group</taxon>
    </lineage>
</organism>